<organism evidence="1 2">
    <name type="scientific">Lecanicillium saksenae</name>
    <dbReference type="NCBI Taxonomy" id="468837"/>
    <lineage>
        <taxon>Eukaryota</taxon>
        <taxon>Fungi</taxon>
        <taxon>Dikarya</taxon>
        <taxon>Ascomycota</taxon>
        <taxon>Pezizomycotina</taxon>
        <taxon>Sordariomycetes</taxon>
        <taxon>Hypocreomycetidae</taxon>
        <taxon>Hypocreales</taxon>
        <taxon>Cordycipitaceae</taxon>
        <taxon>Lecanicillium</taxon>
    </lineage>
</organism>
<comment type="caution">
    <text evidence="1">The sequence shown here is derived from an EMBL/GenBank/DDBJ whole genome shotgun (WGS) entry which is preliminary data.</text>
</comment>
<dbReference type="EMBL" id="JANAKD010000021">
    <property type="protein sequence ID" value="KAJ3499114.1"/>
    <property type="molecule type" value="Genomic_DNA"/>
</dbReference>
<name>A0ACC1R622_9HYPO</name>
<protein>
    <submittedName>
        <fullName evidence="1">Uncharacterized protein</fullName>
    </submittedName>
</protein>
<gene>
    <name evidence="1" type="ORF">NLG97_g596</name>
</gene>
<keyword evidence="2" id="KW-1185">Reference proteome</keyword>
<reference evidence="1" key="1">
    <citation type="submission" date="2022-07" db="EMBL/GenBank/DDBJ databases">
        <title>Genome Sequence of Lecanicillium saksenae.</title>
        <authorList>
            <person name="Buettner E."/>
        </authorList>
    </citation>
    <scope>NUCLEOTIDE SEQUENCE</scope>
    <source>
        <strain evidence="1">VT-O1</strain>
    </source>
</reference>
<sequence>MSAPVKITEWVSLADKSGEFKRQVSSFRDHISREPGAKYPPEKDRYHLYVSYACPWAHRTLIARQLKGSTSSSPTRSSTGTSARSSWALVTSLEPGSTLTRDEMKPGLMADGEMVAHTDTAGLAHLRGERRTGDANHWTVDDDWRRGPGKPFFEL</sequence>
<evidence type="ECO:0000313" key="1">
    <source>
        <dbReference type="EMBL" id="KAJ3499114.1"/>
    </source>
</evidence>
<accession>A0ACC1R622</accession>
<evidence type="ECO:0000313" key="2">
    <source>
        <dbReference type="Proteomes" id="UP001148737"/>
    </source>
</evidence>
<proteinExistence type="predicted"/>
<dbReference type="Proteomes" id="UP001148737">
    <property type="component" value="Unassembled WGS sequence"/>
</dbReference>